<dbReference type="GO" id="GO:0006825">
    <property type="term" value="P:copper ion transport"/>
    <property type="evidence" value="ECO:0007669"/>
    <property type="project" value="InterPro"/>
</dbReference>
<dbReference type="Gene3D" id="3.30.70.100">
    <property type="match status" value="1"/>
</dbReference>
<dbReference type="InterPro" id="IPR036163">
    <property type="entry name" value="HMA_dom_sf"/>
</dbReference>
<reference evidence="3 4" key="1">
    <citation type="submission" date="2016-11" db="EMBL/GenBank/DDBJ databases">
        <title>Paenibacillus species isolates.</title>
        <authorList>
            <person name="Beno S.M."/>
        </authorList>
    </citation>
    <scope>NUCLEOTIDE SEQUENCE [LARGE SCALE GENOMIC DNA]</scope>
    <source>
        <strain evidence="3 4">FSL R5-0378</strain>
    </source>
</reference>
<keyword evidence="1" id="KW-0479">Metal-binding</keyword>
<evidence type="ECO:0000256" key="1">
    <source>
        <dbReference type="ARBA" id="ARBA00022723"/>
    </source>
</evidence>
<dbReference type="STRING" id="297318.BK138_11480"/>
<dbReference type="InterPro" id="IPR000428">
    <property type="entry name" value="Cu-bd"/>
</dbReference>
<dbReference type="FunFam" id="3.30.70.100:FF:000001">
    <property type="entry name" value="ATPase copper transporting beta"/>
    <property type="match status" value="1"/>
</dbReference>
<dbReference type="EMBL" id="MRTP01000002">
    <property type="protein sequence ID" value="OMF55312.1"/>
    <property type="molecule type" value="Genomic_DNA"/>
</dbReference>
<dbReference type="AlphaFoldDB" id="A0A1R1EUD1"/>
<dbReference type="RefSeq" id="WP_076169707.1">
    <property type="nucleotide sequence ID" value="NZ_MRTP01000002.1"/>
</dbReference>
<evidence type="ECO:0000313" key="4">
    <source>
        <dbReference type="Proteomes" id="UP000187172"/>
    </source>
</evidence>
<dbReference type="Proteomes" id="UP000187172">
    <property type="component" value="Unassembled WGS sequence"/>
</dbReference>
<accession>A0A1R1EUD1</accession>
<dbReference type="PRINTS" id="PR00944">
    <property type="entry name" value="CUEXPORT"/>
</dbReference>
<dbReference type="PROSITE" id="PS50846">
    <property type="entry name" value="HMA_2"/>
    <property type="match status" value="1"/>
</dbReference>
<keyword evidence="4" id="KW-1185">Reference proteome</keyword>
<evidence type="ECO:0000259" key="2">
    <source>
        <dbReference type="PROSITE" id="PS50846"/>
    </source>
</evidence>
<evidence type="ECO:0000313" key="3">
    <source>
        <dbReference type="EMBL" id="OMF55312.1"/>
    </source>
</evidence>
<proteinExistence type="predicted"/>
<dbReference type="Pfam" id="PF00403">
    <property type="entry name" value="HMA"/>
    <property type="match status" value="1"/>
</dbReference>
<dbReference type="InterPro" id="IPR006121">
    <property type="entry name" value="HMA_dom"/>
</dbReference>
<gene>
    <name evidence="3" type="ORF">BK138_11480</name>
</gene>
<protein>
    <submittedName>
        <fullName evidence="3">Copper resistance protein CopZ</fullName>
    </submittedName>
</protein>
<organism evidence="3 4">
    <name type="scientific">Paenibacillus rhizosphaerae</name>
    <dbReference type="NCBI Taxonomy" id="297318"/>
    <lineage>
        <taxon>Bacteria</taxon>
        <taxon>Bacillati</taxon>
        <taxon>Bacillota</taxon>
        <taxon>Bacilli</taxon>
        <taxon>Bacillales</taxon>
        <taxon>Paenibacillaceae</taxon>
        <taxon>Paenibacillus</taxon>
    </lineage>
</organism>
<dbReference type="SUPFAM" id="SSF55008">
    <property type="entry name" value="HMA, heavy metal-associated domain"/>
    <property type="match status" value="1"/>
</dbReference>
<feature type="domain" description="HMA" evidence="2">
    <location>
        <begin position="2"/>
        <end position="66"/>
    </location>
</feature>
<comment type="caution">
    <text evidence="3">The sequence shown here is derived from an EMBL/GenBank/DDBJ whole genome shotgun (WGS) entry which is preliminary data.</text>
</comment>
<name>A0A1R1EUD1_9BACL</name>
<sequence>MNQVTLQVNGMSCMHCVNSIEGSMKALGADAKVNLADGTVTVAYDSGKLSLQSIKEAIEDQGYEVA</sequence>
<dbReference type="GO" id="GO:0005507">
    <property type="term" value="F:copper ion binding"/>
    <property type="evidence" value="ECO:0007669"/>
    <property type="project" value="InterPro"/>
</dbReference>
<dbReference type="CDD" id="cd00371">
    <property type="entry name" value="HMA"/>
    <property type="match status" value="1"/>
</dbReference>